<gene>
    <name evidence="1" type="ORF">GZ77_03660</name>
</gene>
<protein>
    <submittedName>
        <fullName evidence="1">Uncharacterized protein</fullName>
    </submittedName>
</protein>
<proteinExistence type="predicted"/>
<comment type="caution">
    <text evidence="1">The sequence shown here is derived from an EMBL/GenBank/DDBJ whole genome shotgun (WGS) entry which is preliminary data.</text>
</comment>
<name>A0A081NB60_9GAMM</name>
<evidence type="ECO:0000313" key="2">
    <source>
        <dbReference type="Proteomes" id="UP000028006"/>
    </source>
</evidence>
<accession>A0A081NB60</accession>
<evidence type="ECO:0000313" key="1">
    <source>
        <dbReference type="EMBL" id="KEQ15683.1"/>
    </source>
</evidence>
<reference evidence="1 2" key="1">
    <citation type="submission" date="2014-06" db="EMBL/GenBank/DDBJ databases">
        <title>Whole Genome Sequences of Three Symbiotic Endozoicomonas Bacteria.</title>
        <authorList>
            <person name="Neave M.J."/>
            <person name="Apprill A."/>
            <person name="Voolstra C.R."/>
        </authorList>
    </citation>
    <scope>NUCLEOTIDE SEQUENCE [LARGE SCALE GENOMIC DNA]</scope>
    <source>
        <strain evidence="1 2">LMG 24815</strain>
    </source>
</reference>
<dbReference type="AlphaFoldDB" id="A0A081NB60"/>
<dbReference type="Proteomes" id="UP000028006">
    <property type="component" value="Unassembled WGS sequence"/>
</dbReference>
<dbReference type="EMBL" id="JOKG01000001">
    <property type="protein sequence ID" value="KEQ15683.1"/>
    <property type="molecule type" value="Genomic_DNA"/>
</dbReference>
<keyword evidence="2" id="KW-1185">Reference proteome</keyword>
<sequence>MTPTVEADQYAEVDFMLHTPIYRQSVELLESWPLSPPDQTIDTINANLSAGQCFQHIRFDSLLTLFGQWFANQQLYSLHLKIRFPVDDTDQAIDITVVDTRFRRIKFYSENGAYLPETLRFYQQTHKSQVLDLYLHNSGRFWIELYPD</sequence>
<organism evidence="1 2">
    <name type="scientific">Endozoicomonas montiporae</name>
    <dbReference type="NCBI Taxonomy" id="1027273"/>
    <lineage>
        <taxon>Bacteria</taxon>
        <taxon>Pseudomonadati</taxon>
        <taxon>Pseudomonadota</taxon>
        <taxon>Gammaproteobacteria</taxon>
        <taxon>Oceanospirillales</taxon>
        <taxon>Endozoicomonadaceae</taxon>
        <taxon>Endozoicomonas</taxon>
    </lineage>
</organism>
<dbReference type="RefSeq" id="WP_034872971.1">
    <property type="nucleotide sequence ID" value="NZ_JOKG01000001.1"/>
</dbReference>